<name>G9MJ95_HYPVG</name>
<dbReference type="GO" id="GO:0003682">
    <property type="term" value="F:chromatin binding"/>
    <property type="evidence" value="ECO:0007669"/>
    <property type="project" value="InterPro"/>
</dbReference>
<dbReference type="PROSITE" id="PS51038">
    <property type="entry name" value="BAH"/>
    <property type="match status" value="1"/>
</dbReference>
<evidence type="ECO:0000259" key="2">
    <source>
        <dbReference type="PROSITE" id="PS51038"/>
    </source>
</evidence>
<proteinExistence type="predicted"/>
<reference evidence="3 4" key="1">
    <citation type="journal article" date="2011" name="Genome Biol.">
        <title>Comparative genome sequence analysis underscores mycoparasitism as the ancestral life style of Trichoderma.</title>
        <authorList>
            <person name="Kubicek C.P."/>
            <person name="Herrera-Estrella A."/>
            <person name="Seidl-Seiboth V."/>
            <person name="Martinez D.A."/>
            <person name="Druzhinina I.S."/>
            <person name="Thon M."/>
            <person name="Zeilinger S."/>
            <person name="Casas-Flores S."/>
            <person name="Horwitz B.A."/>
            <person name="Mukherjee P.K."/>
            <person name="Mukherjee M."/>
            <person name="Kredics L."/>
            <person name="Alcaraz L.D."/>
            <person name="Aerts A."/>
            <person name="Antal Z."/>
            <person name="Atanasova L."/>
            <person name="Cervantes-Badillo M.G."/>
            <person name="Challacombe J."/>
            <person name="Chertkov O."/>
            <person name="McCluskey K."/>
            <person name="Coulpier F."/>
            <person name="Deshpande N."/>
            <person name="von Doehren H."/>
            <person name="Ebbole D.J."/>
            <person name="Esquivel-Naranjo E.U."/>
            <person name="Fekete E."/>
            <person name="Flipphi M."/>
            <person name="Glaser F."/>
            <person name="Gomez-Rodriguez E.Y."/>
            <person name="Gruber S."/>
            <person name="Han C."/>
            <person name="Henrissat B."/>
            <person name="Hermosa R."/>
            <person name="Hernandez-Onate M."/>
            <person name="Karaffa L."/>
            <person name="Kosti I."/>
            <person name="Le Crom S."/>
            <person name="Lindquist E."/>
            <person name="Lucas S."/>
            <person name="Luebeck M."/>
            <person name="Luebeck P.S."/>
            <person name="Margeot A."/>
            <person name="Metz B."/>
            <person name="Misra M."/>
            <person name="Nevalainen H."/>
            <person name="Omann M."/>
            <person name="Packer N."/>
            <person name="Perrone G."/>
            <person name="Uresti-Rivera E.E."/>
            <person name="Salamov A."/>
            <person name="Schmoll M."/>
            <person name="Seiboth B."/>
            <person name="Shapiro H."/>
            <person name="Sukno S."/>
            <person name="Tamayo-Ramos J.A."/>
            <person name="Tisch D."/>
            <person name="Wiest A."/>
            <person name="Wilkinson H.H."/>
            <person name="Zhang M."/>
            <person name="Coutinho P.M."/>
            <person name="Kenerley C.M."/>
            <person name="Monte E."/>
            <person name="Baker S.E."/>
            <person name="Grigoriev I.V."/>
        </authorList>
    </citation>
    <scope>NUCLEOTIDE SEQUENCE [LARGE SCALE GENOMIC DNA]</scope>
    <source>
        <strain evidence="4">Gv29-8 / FGSC 10586</strain>
    </source>
</reference>
<dbReference type="InterPro" id="IPR043151">
    <property type="entry name" value="BAH_sf"/>
</dbReference>
<comment type="caution">
    <text evidence="3">The sequence shown here is derived from an EMBL/GenBank/DDBJ whole genome shotgun (WGS) entry which is preliminary data.</text>
</comment>
<gene>
    <name evidence="3" type="ORF">TRIVIDRAFT_62230</name>
</gene>
<dbReference type="HOGENOM" id="CLU_1461510_0_0_1"/>
<accession>G9MJ95</accession>
<evidence type="ECO:0000313" key="4">
    <source>
        <dbReference type="Proteomes" id="UP000007115"/>
    </source>
</evidence>
<evidence type="ECO:0000313" key="3">
    <source>
        <dbReference type="EMBL" id="EHK25558.1"/>
    </source>
</evidence>
<organism evidence="3 4">
    <name type="scientific">Hypocrea virens (strain Gv29-8 / FGSC 10586)</name>
    <name type="common">Gliocladium virens</name>
    <name type="synonym">Trichoderma virens</name>
    <dbReference type="NCBI Taxonomy" id="413071"/>
    <lineage>
        <taxon>Eukaryota</taxon>
        <taxon>Fungi</taxon>
        <taxon>Dikarya</taxon>
        <taxon>Ascomycota</taxon>
        <taxon>Pezizomycotina</taxon>
        <taxon>Sordariomycetes</taxon>
        <taxon>Hypocreomycetidae</taxon>
        <taxon>Hypocreales</taxon>
        <taxon>Hypocreaceae</taxon>
        <taxon>Trichoderma</taxon>
    </lineage>
</organism>
<protein>
    <recommendedName>
        <fullName evidence="2">BAH domain-containing protein</fullName>
    </recommendedName>
</protein>
<dbReference type="OrthoDB" id="10259622at2759"/>
<dbReference type="AlphaFoldDB" id="G9MJ95"/>
<dbReference type="InterPro" id="IPR001025">
    <property type="entry name" value="BAH_dom"/>
</dbReference>
<dbReference type="EMBL" id="ABDF02000003">
    <property type="protein sequence ID" value="EHK25558.1"/>
    <property type="molecule type" value="Genomic_DNA"/>
</dbReference>
<feature type="region of interest" description="Disordered" evidence="1">
    <location>
        <begin position="1"/>
        <end position="33"/>
    </location>
</feature>
<sequence>MAPKHSLEGPQAEERRTKRLNGRSTPDLRSVTPPGIAFSVQYMSRDVKGRPLKKKKDPVHAELQVSTIRDQSADWGSMKSYKNFIIHGEVYKVLQYVYLRGEDTPKGSAARDKDFWIARILQVRASSPQHVYALIAWLYWPEELPRPRAKTSDTVNSITGQRKYHGSHELIAIVEITWQSFITVD</sequence>
<feature type="domain" description="BAH" evidence="2">
    <location>
        <begin position="89"/>
        <end position="185"/>
    </location>
</feature>
<keyword evidence="4" id="KW-1185">Reference proteome</keyword>
<dbReference type="RefSeq" id="XP_013959763.1">
    <property type="nucleotide sequence ID" value="XM_014104288.1"/>
</dbReference>
<dbReference type="VEuPathDB" id="FungiDB:TRIVIDRAFT_62230"/>
<dbReference type="Proteomes" id="UP000007115">
    <property type="component" value="Unassembled WGS sequence"/>
</dbReference>
<dbReference type="GeneID" id="25796322"/>
<dbReference type="InParanoid" id="G9MJ95"/>
<dbReference type="Gene3D" id="2.30.30.490">
    <property type="match status" value="1"/>
</dbReference>
<evidence type="ECO:0000256" key="1">
    <source>
        <dbReference type="SAM" id="MobiDB-lite"/>
    </source>
</evidence>
<dbReference type="eggNOG" id="ENOG502S1KY">
    <property type="taxonomic scope" value="Eukaryota"/>
</dbReference>